<evidence type="ECO:0000313" key="5">
    <source>
        <dbReference type="Proteomes" id="UP001626550"/>
    </source>
</evidence>
<dbReference type="Gene3D" id="3.10.50.40">
    <property type="match status" value="1"/>
</dbReference>
<feature type="compositionally biased region" description="Basic residues" evidence="2">
    <location>
        <begin position="101"/>
        <end position="111"/>
    </location>
</feature>
<feature type="compositionally biased region" description="Basic and acidic residues" evidence="2">
    <location>
        <begin position="90"/>
        <end position="100"/>
    </location>
</feature>
<dbReference type="InterPro" id="IPR046757">
    <property type="entry name" value="YL1_N"/>
</dbReference>
<dbReference type="Proteomes" id="UP001626550">
    <property type="component" value="Unassembled WGS sequence"/>
</dbReference>
<dbReference type="EMBL" id="JBJKFK010002658">
    <property type="protein sequence ID" value="KAL3310775.1"/>
    <property type="molecule type" value="Genomic_DNA"/>
</dbReference>
<dbReference type="AlphaFoldDB" id="A0ABD2PTM1"/>
<feature type="compositionally biased region" description="Polar residues" evidence="2">
    <location>
        <begin position="125"/>
        <end position="135"/>
    </location>
</feature>
<keyword evidence="1" id="KW-0413">Isomerase</keyword>
<feature type="compositionally biased region" description="Acidic residues" evidence="2">
    <location>
        <begin position="40"/>
        <end position="60"/>
    </location>
</feature>
<evidence type="ECO:0000256" key="1">
    <source>
        <dbReference type="PROSITE-ProRule" id="PRU00278"/>
    </source>
</evidence>
<dbReference type="InterPro" id="IPR046357">
    <property type="entry name" value="PPIase_dom_sf"/>
</dbReference>
<dbReference type="PANTHER" id="PTHR13275:SF4">
    <property type="entry name" value="VACUOLAR PROTEIN SORTING-ASSOCIATED PROTEIN 72 HOMOLOG"/>
    <property type="match status" value="1"/>
</dbReference>
<accession>A0ABD2PTM1</accession>
<gene>
    <name evidence="4" type="primary">VPS72</name>
    <name evidence="4" type="ORF">Ciccas_010651</name>
</gene>
<keyword evidence="5" id="KW-1185">Reference proteome</keyword>
<feature type="domain" description="PpiC" evidence="3">
    <location>
        <begin position="378"/>
        <end position="471"/>
    </location>
</feature>
<proteinExistence type="predicted"/>
<evidence type="ECO:0000256" key="2">
    <source>
        <dbReference type="SAM" id="MobiDB-lite"/>
    </source>
</evidence>
<dbReference type="Pfam" id="PF13616">
    <property type="entry name" value="Rotamase_3"/>
    <property type="match status" value="1"/>
</dbReference>
<evidence type="ECO:0000259" key="3">
    <source>
        <dbReference type="PROSITE" id="PS50198"/>
    </source>
</evidence>
<dbReference type="Pfam" id="PF05764">
    <property type="entry name" value="YL1"/>
    <property type="match status" value="1"/>
</dbReference>
<dbReference type="InterPro" id="IPR000297">
    <property type="entry name" value="PPIase_PpiC"/>
</dbReference>
<dbReference type="PROSITE" id="PS50198">
    <property type="entry name" value="PPIC_PPIASE_2"/>
    <property type="match status" value="1"/>
</dbReference>
<organism evidence="4 5">
    <name type="scientific">Cichlidogyrus casuarinus</name>
    <dbReference type="NCBI Taxonomy" id="1844966"/>
    <lineage>
        <taxon>Eukaryota</taxon>
        <taxon>Metazoa</taxon>
        <taxon>Spiralia</taxon>
        <taxon>Lophotrochozoa</taxon>
        <taxon>Platyhelminthes</taxon>
        <taxon>Monogenea</taxon>
        <taxon>Monopisthocotylea</taxon>
        <taxon>Dactylogyridea</taxon>
        <taxon>Ancyrocephalidae</taxon>
        <taxon>Cichlidogyrus</taxon>
    </lineage>
</organism>
<dbReference type="GO" id="GO:0003755">
    <property type="term" value="F:peptidyl-prolyl cis-trans isomerase activity"/>
    <property type="evidence" value="ECO:0007669"/>
    <property type="project" value="UniProtKB-KW"/>
</dbReference>
<feature type="compositionally biased region" description="Low complexity" evidence="2">
    <location>
        <begin position="333"/>
        <end position="343"/>
    </location>
</feature>
<dbReference type="SUPFAM" id="SSF54534">
    <property type="entry name" value="FKBP-like"/>
    <property type="match status" value="1"/>
</dbReference>
<feature type="region of interest" description="Disordered" evidence="2">
    <location>
        <begin position="1"/>
        <end position="150"/>
    </location>
</feature>
<name>A0ABD2PTM1_9PLAT</name>
<comment type="caution">
    <text evidence="4">The sequence shown here is derived from an EMBL/GenBank/DDBJ whole genome shotgun (WGS) entry which is preliminary data.</text>
</comment>
<dbReference type="PANTHER" id="PTHR13275">
    <property type="entry name" value="YL-1 PROTEIN TRANSCRIPTION FACTOR-LIKE 1"/>
    <property type="match status" value="1"/>
</dbReference>
<evidence type="ECO:0000313" key="4">
    <source>
        <dbReference type="EMBL" id="KAL3310775.1"/>
    </source>
</evidence>
<sequence length="473" mass="51697">MPISTERSRRNNAGSKMAKLLNAEDEDEFYATTYGGFTESADDNDYESESSVEDLIDTDFADSSTTESELEGGDSDDDKKKRSRRVVTKSYKEPKKEKVSIKKPKTSPLKKVKAEAVLEPRKLRQSTQVATQQASEDQKKRQSESESSAVRRKALLAEIAQRKNVPEVRRLTQTELLAEAKITEEINRRSLARYQKLEIEKKKARVARVVQKAGSMVRYHSFTVPDMTEQPEAFLVKVPGSEEYGRGEGGGAGVEAGGKVCQNVGFVHGRFGVPGADAPAKTVGDAEAASAHVSCDWLDGQVPGPYHRHAVRQSGRVPSAATTLCDASEEQDPSTGTPTPVPSGKNLTRCLIIIMGKNKGGASGGGASAEKETKLKPANAIKVRHILCEKQSKALEAMQRLENGEPFDKVASEMSEDKARHGGDLGWQTRGAMVGAFQDAAFQLPVSKPMKPIYTPLIKTKFGYHIIMVEDRK</sequence>
<protein>
    <submittedName>
        <fullName evidence="4">Vacuolar protein sorting-associated protein 72</fullName>
    </submittedName>
</protein>
<keyword evidence="1" id="KW-0697">Rotamase</keyword>
<feature type="compositionally biased region" description="Basic and acidic residues" evidence="2">
    <location>
        <begin position="112"/>
        <end position="122"/>
    </location>
</feature>
<feature type="region of interest" description="Disordered" evidence="2">
    <location>
        <begin position="324"/>
        <end position="343"/>
    </location>
</feature>
<reference evidence="4 5" key="1">
    <citation type="submission" date="2024-11" db="EMBL/GenBank/DDBJ databases">
        <title>Adaptive evolution of stress response genes in parasites aligns with host niche diversity.</title>
        <authorList>
            <person name="Hahn C."/>
            <person name="Resl P."/>
        </authorList>
    </citation>
    <scope>NUCLEOTIDE SEQUENCE [LARGE SCALE GENOMIC DNA]</scope>
    <source>
        <strain evidence="4">EGGRZ-B1_66</strain>
        <tissue evidence="4">Body</tissue>
    </source>
</reference>